<feature type="transmembrane region" description="Helical" evidence="1">
    <location>
        <begin position="55"/>
        <end position="78"/>
    </location>
</feature>
<feature type="transmembrane region" description="Helical" evidence="1">
    <location>
        <begin position="28"/>
        <end position="49"/>
    </location>
</feature>
<dbReference type="EMBL" id="CM017324">
    <property type="protein sequence ID" value="KAE8038513.1"/>
    <property type="molecule type" value="Genomic_DNA"/>
</dbReference>
<keyword evidence="3" id="KW-1185">Reference proteome</keyword>
<organism evidence="2 3">
    <name type="scientific">Carpinus fangiana</name>
    <dbReference type="NCBI Taxonomy" id="176857"/>
    <lineage>
        <taxon>Eukaryota</taxon>
        <taxon>Viridiplantae</taxon>
        <taxon>Streptophyta</taxon>
        <taxon>Embryophyta</taxon>
        <taxon>Tracheophyta</taxon>
        <taxon>Spermatophyta</taxon>
        <taxon>Magnoliopsida</taxon>
        <taxon>eudicotyledons</taxon>
        <taxon>Gunneridae</taxon>
        <taxon>Pentapetalae</taxon>
        <taxon>rosids</taxon>
        <taxon>fabids</taxon>
        <taxon>Fagales</taxon>
        <taxon>Betulaceae</taxon>
        <taxon>Carpinus</taxon>
    </lineage>
</organism>
<name>A0A660KPZ1_9ROSI</name>
<proteinExistence type="predicted"/>
<dbReference type="Proteomes" id="UP000327013">
    <property type="component" value="Chromosome 4"/>
</dbReference>
<keyword evidence="1" id="KW-0472">Membrane</keyword>
<evidence type="ECO:0000256" key="1">
    <source>
        <dbReference type="SAM" id="Phobius"/>
    </source>
</evidence>
<evidence type="ECO:0000313" key="3">
    <source>
        <dbReference type="Proteomes" id="UP000327013"/>
    </source>
</evidence>
<reference evidence="2 3" key="1">
    <citation type="submission" date="2019-06" db="EMBL/GenBank/DDBJ databases">
        <title>A chromosomal-level reference genome of Carpinus fangiana (Coryloideae, Betulaceae).</title>
        <authorList>
            <person name="Yang X."/>
            <person name="Wang Z."/>
            <person name="Zhang L."/>
            <person name="Hao G."/>
            <person name="Liu J."/>
            <person name="Yang Y."/>
        </authorList>
    </citation>
    <scope>NUCLEOTIDE SEQUENCE [LARGE SCALE GENOMIC DNA]</scope>
    <source>
        <strain evidence="2">Cfa_2016G</strain>
        <tissue evidence="2">Leaf</tissue>
    </source>
</reference>
<keyword evidence="1" id="KW-1133">Transmembrane helix</keyword>
<accession>A0A660KPZ1</accession>
<keyword evidence="1" id="KW-0812">Transmembrane</keyword>
<dbReference type="AlphaFoldDB" id="A0A660KPZ1"/>
<gene>
    <name evidence="2" type="ORF">FH972_011014</name>
</gene>
<sequence>MWTSVAALPIFCFSHAAKKKIINGAHQLIDALRVLSAALVVASLLSVLLPDRLCYLPFLMWLLLAACILAYPGLIKAFHSVICISKRLRQRTTVEPDALPV</sequence>
<evidence type="ECO:0000313" key="2">
    <source>
        <dbReference type="EMBL" id="KAE8038513.1"/>
    </source>
</evidence>
<protein>
    <submittedName>
        <fullName evidence="2">Uncharacterized protein</fullName>
    </submittedName>
</protein>